<sequence>MIGPYIPEYPAYHDKLGFGQVLITGKQRGVSTTKLHEIAEPMLSECLSALLNQNRIKFD</sequence>
<keyword evidence="2" id="KW-1185">Reference proteome</keyword>
<dbReference type="EnsemblBacteria" id="ACO78652">
    <property type="protein sequence ID" value="ACO78652"/>
    <property type="gene ID" value="Avin_24690"/>
</dbReference>
<reference evidence="1 2" key="1">
    <citation type="journal article" date="2009" name="J. Bacteriol.">
        <title>Genome sequence of Azotobacter vinelandii, an obligate aerobe specialized to support diverse anaerobic metabolic processes.</title>
        <authorList>
            <person name="Setubal J.C."/>
            <person name="dos Santos P."/>
            <person name="Goldman B.S."/>
            <person name="Ertesvag H."/>
            <person name="Espin G."/>
            <person name="Rubio L.M."/>
            <person name="Valla S."/>
            <person name="Almeida N.F."/>
            <person name="Balasubramanian D."/>
            <person name="Cromes L."/>
            <person name="Curatti L."/>
            <person name="Du Z."/>
            <person name="Godsy E."/>
            <person name="Goodner B."/>
            <person name="Hellner-Burris K."/>
            <person name="Hernandez J.A."/>
            <person name="Houmiel K."/>
            <person name="Imperial J."/>
            <person name="Kennedy C."/>
            <person name="Larson T.J."/>
            <person name="Latreille P."/>
            <person name="Ligon L.S."/>
            <person name="Lu J."/>
            <person name="Maerk M."/>
            <person name="Miller N.M."/>
            <person name="Norton S."/>
            <person name="O'Carroll I.P."/>
            <person name="Paulsen I."/>
            <person name="Raulfs E.C."/>
            <person name="Roemer R."/>
            <person name="Rosser J."/>
            <person name="Segura D."/>
            <person name="Slater S."/>
            <person name="Stricklin S.L."/>
            <person name="Studholme D.J."/>
            <person name="Sun J."/>
            <person name="Viana C.J."/>
            <person name="Wallin E."/>
            <person name="Wang B."/>
            <person name="Wheeler C."/>
            <person name="Zhu H."/>
            <person name="Dean D.R."/>
            <person name="Dixon R."/>
            <person name="Wood D."/>
        </authorList>
    </citation>
    <scope>NUCLEOTIDE SEQUENCE [LARGE SCALE GENOMIC DNA]</scope>
    <source>
        <strain evidence="2">DJ / ATCC BAA-1303</strain>
    </source>
</reference>
<accession>C1DIH1</accession>
<dbReference type="Proteomes" id="UP000002424">
    <property type="component" value="Chromosome"/>
</dbReference>
<proteinExistence type="predicted"/>
<dbReference type="HOGENOM" id="CLU_2950275_0_0_6"/>
<name>C1DIH1_AZOVD</name>
<evidence type="ECO:0000313" key="2">
    <source>
        <dbReference type="Proteomes" id="UP000002424"/>
    </source>
</evidence>
<organism evidence="1 2">
    <name type="scientific">Azotobacter vinelandii (strain DJ / ATCC BAA-1303)</name>
    <dbReference type="NCBI Taxonomy" id="322710"/>
    <lineage>
        <taxon>Bacteria</taxon>
        <taxon>Pseudomonadati</taxon>
        <taxon>Pseudomonadota</taxon>
        <taxon>Gammaproteobacteria</taxon>
        <taxon>Pseudomonadales</taxon>
        <taxon>Pseudomonadaceae</taxon>
        <taxon>Azotobacter</taxon>
    </lineage>
</organism>
<dbReference type="AlphaFoldDB" id="C1DIH1"/>
<dbReference type="KEGG" id="avn:Avin_24690"/>
<gene>
    <name evidence="1" type="ordered locus">Avin_24690</name>
</gene>
<evidence type="ECO:0000313" key="1">
    <source>
        <dbReference type="EMBL" id="ACO78652.1"/>
    </source>
</evidence>
<dbReference type="EMBL" id="CP001157">
    <property type="protein sequence ID" value="ACO78652.1"/>
    <property type="molecule type" value="Genomic_DNA"/>
</dbReference>
<protein>
    <submittedName>
        <fullName evidence="1">Uncharacterized protein</fullName>
    </submittedName>
</protein>